<sequence>MRRLSPAVTPSPKPASASVKLFRHSLPVHFLPSTNREHIMQILPSLPPGATSSHPTPVGIWQTLLSHLLQQHYGLMLNDTPFANDGVIEQHINAGISLCDALNGIVEKYDLVRTDRPGFSIAVQSPFITRIDILRARKACGLMKRRGYRAVTDITTGRYSGGAR</sequence>
<accession>A0A0T9XW37</accession>
<dbReference type="AlphaFoldDB" id="A0A0T9XW37"/>
<dbReference type="EMBL" id="CQPA01000077">
    <property type="protein sequence ID" value="CNV25689.1"/>
    <property type="molecule type" value="Genomic_DNA"/>
</dbReference>
<evidence type="ECO:0000313" key="8">
    <source>
        <dbReference type="Proteomes" id="UP000254190"/>
    </source>
</evidence>
<dbReference type="Pfam" id="PF06755">
    <property type="entry name" value="CbtA_toxin"/>
    <property type="match status" value="1"/>
</dbReference>
<dbReference type="EMBL" id="CQPD01000012">
    <property type="protein sequence ID" value="CNT98583.1"/>
    <property type="molecule type" value="Genomic_DNA"/>
</dbReference>
<evidence type="ECO:0000313" key="5">
    <source>
        <dbReference type="Proteomes" id="UP000039541"/>
    </source>
</evidence>
<organism evidence="4 8">
    <name type="scientific">Salmonella enterica subsp. enterica serovar Bovismorbificans</name>
    <dbReference type="NCBI Taxonomy" id="58097"/>
    <lineage>
        <taxon>Bacteria</taxon>
        <taxon>Pseudomonadati</taxon>
        <taxon>Pseudomonadota</taxon>
        <taxon>Gammaproteobacteria</taxon>
        <taxon>Enterobacterales</taxon>
        <taxon>Enterobacteriaceae</taxon>
        <taxon>Salmonella</taxon>
    </lineage>
</organism>
<gene>
    <name evidence="4" type="primary">cbtA</name>
    <name evidence="3" type="ORF">ERS008198_04814</name>
    <name evidence="2" type="ORF">ERS008202_03938</name>
    <name evidence="1" type="ORF">ERS008207_01532</name>
    <name evidence="4" type="ORF">NCTC5754_03621</name>
</gene>
<protein>
    <submittedName>
        <fullName evidence="1">Prophage protein</fullName>
    </submittedName>
    <submittedName>
        <fullName evidence="4">Toxin of the YeeV-YeeU toxin-antitoxin system</fullName>
    </submittedName>
</protein>
<reference evidence="5 6" key="1">
    <citation type="submission" date="2015-03" db="EMBL/GenBank/DDBJ databases">
        <authorList>
            <consortium name="Pathogen Informatics"/>
        </authorList>
    </citation>
    <scope>NUCLEOTIDE SEQUENCE [LARGE SCALE GENOMIC DNA]</scope>
    <source>
        <strain evidence="2 5">3476</strain>
        <strain evidence="3 6">A1104</strain>
        <strain evidence="1 7">D4891</strain>
    </source>
</reference>
<evidence type="ECO:0000313" key="1">
    <source>
        <dbReference type="EMBL" id="CNT98583.1"/>
    </source>
</evidence>
<evidence type="ECO:0000313" key="7">
    <source>
        <dbReference type="Proteomes" id="UP000042394"/>
    </source>
</evidence>
<name>A0A0T9XW37_SALET</name>
<evidence type="ECO:0000313" key="6">
    <source>
        <dbReference type="Proteomes" id="UP000041314"/>
    </source>
</evidence>
<evidence type="ECO:0000313" key="3">
    <source>
        <dbReference type="EMBL" id="CNV25689.1"/>
    </source>
</evidence>
<evidence type="ECO:0000313" key="4">
    <source>
        <dbReference type="EMBL" id="SUE48661.1"/>
    </source>
</evidence>
<proteinExistence type="predicted"/>
<reference evidence="4 8" key="2">
    <citation type="submission" date="2018-06" db="EMBL/GenBank/DDBJ databases">
        <authorList>
            <consortium name="Pathogen Informatics"/>
            <person name="Doyle S."/>
        </authorList>
    </citation>
    <scope>NUCLEOTIDE SEQUENCE [LARGE SCALE GENOMIC DNA]</scope>
    <source>
        <strain evidence="4 8">NCTC5754</strain>
    </source>
</reference>
<dbReference type="Proteomes" id="UP000041314">
    <property type="component" value="Unassembled WGS sequence"/>
</dbReference>
<dbReference type="EMBL" id="UGVQ01000002">
    <property type="protein sequence ID" value="SUE48661.1"/>
    <property type="molecule type" value="Genomic_DNA"/>
</dbReference>
<dbReference type="Proteomes" id="UP000254190">
    <property type="component" value="Unassembled WGS sequence"/>
</dbReference>
<dbReference type="EMBL" id="CQPC01000069">
    <property type="protein sequence ID" value="CNU95394.1"/>
    <property type="molecule type" value="Genomic_DNA"/>
</dbReference>
<evidence type="ECO:0000313" key="2">
    <source>
        <dbReference type="EMBL" id="CNU95394.1"/>
    </source>
</evidence>
<dbReference type="Proteomes" id="UP000042394">
    <property type="component" value="Unassembled WGS sequence"/>
</dbReference>
<dbReference type="InterPro" id="IPR009610">
    <property type="entry name" value="CbtA_toxin"/>
</dbReference>
<dbReference type="Proteomes" id="UP000039541">
    <property type="component" value="Unassembled WGS sequence"/>
</dbReference>